<name>A0A368HLX6_9GAMM</name>
<evidence type="ECO:0000313" key="3">
    <source>
        <dbReference type="Proteomes" id="UP000253250"/>
    </source>
</evidence>
<keyword evidence="3" id="KW-1185">Reference proteome</keyword>
<evidence type="ECO:0008006" key="4">
    <source>
        <dbReference type="Google" id="ProtNLM"/>
    </source>
</evidence>
<feature type="region of interest" description="Disordered" evidence="1">
    <location>
        <begin position="75"/>
        <end position="94"/>
    </location>
</feature>
<dbReference type="Proteomes" id="UP000253250">
    <property type="component" value="Unassembled WGS sequence"/>
</dbReference>
<comment type="caution">
    <text evidence="2">The sequence shown here is derived from an EMBL/GenBank/DDBJ whole genome shotgun (WGS) entry which is preliminary data.</text>
</comment>
<organism evidence="2 3">
    <name type="scientific">Acidiferrobacter thiooxydans</name>
    <dbReference type="NCBI Taxonomy" id="163359"/>
    <lineage>
        <taxon>Bacteria</taxon>
        <taxon>Pseudomonadati</taxon>
        <taxon>Pseudomonadota</taxon>
        <taxon>Gammaproteobacteria</taxon>
        <taxon>Acidiferrobacterales</taxon>
        <taxon>Acidiferrobacteraceae</taxon>
        <taxon>Acidiferrobacter</taxon>
    </lineage>
</organism>
<dbReference type="AlphaFoldDB" id="A0A368HLX6"/>
<evidence type="ECO:0000313" key="2">
    <source>
        <dbReference type="EMBL" id="RCN59300.1"/>
    </source>
</evidence>
<reference evidence="2 3" key="1">
    <citation type="submission" date="2018-02" db="EMBL/GenBank/DDBJ databases">
        <title>Insights into the biology of acidophilic members of the Acidiferrobacteraceae family derived from comparative genomic analyses.</title>
        <authorList>
            <person name="Issotta F."/>
            <person name="Thyssen C."/>
            <person name="Mena C."/>
            <person name="Moya A."/>
            <person name="Bellenberg S."/>
            <person name="Sproer C."/>
            <person name="Covarrubias P.C."/>
            <person name="Sand W."/>
            <person name="Quatrini R."/>
            <person name="Vera M."/>
        </authorList>
    </citation>
    <scope>NUCLEOTIDE SEQUENCE [LARGE SCALE GENOMIC DNA]</scope>
    <source>
        <strain evidence="3">m-1</strain>
    </source>
</reference>
<dbReference type="RefSeq" id="WP_141689185.1">
    <property type="nucleotide sequence ID" value="NZ_CP080624.1"/>
</dbReference>
<dbReference type="EMBL" id="PSYR01000001">
    <property type="protein sequence ID" value="RCN59300.1"/>
    <property type="molecule type" value="Genomic_DNA"/>
</dbReference>
<gene>
    <name evidence="2" type="ORF">C4900_06250</name>
</gene>
<protein>
    <recommendedName>
        <fullName evidence="4">DNA-binding protein</fullName>
    </recommendedName>
</protein>
<dbReference type="OrthoDB" id="9762238at2"/>
<sequence>MSIQHQSYLSVIQAAFPGKVFLSVDDAARALSRAVGAIRNDISDGSFPIKTVKIGARRLIPILELALYMDQLVEGKPHPGRPRTASKGKGVLDV</sequence>
<proteinExistence type="predicted"/>
<accession>A0A368HLX6</accession>
<evidence type="ECO:0000256" key="1">
    <source>
        <dbReference type="SAM" id="MobiDB-lite"/>
    </source>
</evidence>